<comment type="caution">
    <text evidence="1">The sequence shown here is derived from an EMBL/GenBank/DDBJ whole genome shotgun (WGS) entry which is preliminary data.</text>
</comment>
<proteinExistence type="predicted"/>
<dbReference type="EMBL" id="CM023488">
    <property type="protein sequence ID" value="KAH6924905.1"/>
    <property type="molecule type" value="Genomic_DNA"/>
</dbReference>
<reference evidence="1" key="1">
    <citation type="submission" date="2020-05" db="EMBL/GenBank/DDBJ databases">
        <title>Large-scale comparative analyses of tick genomes elucidate their genetic diversity and vector capacities.</title>
        <authorList>
            <person name="Jia N."/>
            <person name="Wang J."/>
            <person name="Shi W."/>
            <person name="Du L."/>
            <person name="Sun Y."/>
            <person name="Zhan W."/>
            <person name="Jiang J."/>
            <person name="Wang Q."/>
            <person name="Zhang B."/>
            <person name="Ji P."/>
            <person name="Sakyi L.B."/>
            <person name="Cui X."/>
            <person name="Yuan T."/>
            <person name="Jiang B."/>
            <person name="Yang W."/>
            <person name="Lam T.T.-Y."/>
            <person name="Chang Q."/>
            <person name="Ding S."/>
            <person name="Wang X."/>
            <person name="Zhu J."/>
            <person name="Ruan X."/>
            <person name="Zhao L."/>
            <person name="Wei J."/>
            <person name="Que T."/>
            <person name="Du C."/>
            <person name="Cheng J."/>
            <person name="Dai P."/>
            <person name="Han X."/>
            <person name="Huang E."/>
            <person name="Gao Y."/>
            <person name="Liu J."/>
            <person name="Shao H."/>
            <person name="Ye R."/>
            <person name="Li L."/>
            <person name="Wei W."/>
            <person name="Wang X."/>
            <person name="Wang C."/>
            <person name="Yang T."/>
            <person name="Huo Q."/>
            <person name="Li W."/>
            <person name="Guo W."/>
            <person name="Chen H."/>
            <person name="Zhou L."/>
            <person name="Ni X."/>
            <person name="Tian J."/>
            <person name="Zhou Y."/>
            <person name="Sheng Y."/>
            <person name="Liu T."/>
            <person name="Pan Y."/>
            <person name="Xia L."/>
            <person name="Li J."/>
            <person name="Zhao F."/>
            <person name="Cao W."/>
        </authorList>
    </citation>
    <scope>NUCLEOTIDE SEQUENCE</scope>
    <source>
        <strain evidence="1">Hyas-2018</strain>
    </source>
</reference>
<dbReference type="Proteomes" id="UP000821845">
    <property type="component" value="Chromosome 8"/>
</dbReference>
<protein>
    <submittedName>
        <fullName evidence="1">Uncharacterized protein</fullName>
    </submittedName>
</protein>
<accession>A0ACB7RRT9</accession>
<organism evidence="1 2">
    <name type="scientific">Hyalomma asiaticum</name>
    <name type="common">Tick</name>
    <dbReference type="NCBI Taxonomy" id="266040"/>
    <lineage>
        <taxon>Eukaryota</taxon>
        <taxon>Metazoa</taxon>
        <taxon>Ecdysozoa</taxon>
        <taxon>Arthropoda</taxon>
        <taxon>Chelicerata</taxon>
        <taxon>Arachnida</taxon>
        <taxon>Acari</taxon>
        <taxon>Parasitiformes</taxon>
        <taxon>Ixodida</taxon>
        <taxon>Ixodoidea</taxon>
        <taxon>Ixodidae</taxon>
        <taxon>Hyalomminae</taxon>
        <taxon>Hyalomma</taxon>
    </lineage>
</organism>
<evidence type="ECO:0000313" key="1">
    <source>
        <dbReference type="EMBL" id="KAH6924905.1"/>
    </source>
</evidence>
<gene>
    <name evidence="1" type="ORF">HPB50_026391</name>
</gene>
<evidence type="ECO:0000313" key="2">
    <source>
        <dbReference type="Proteomes" id="UP000821845"/>
    </source>
</evidence>
<keyword evidence="2" id="KW-1185">Reference proteome</keyword>
<name>A0ACB7RRT9_HYAAI</name>
<sequence length="360" mass="40925">MAGPARFFEVRVPSVMRMSERLYLMAMMWRASGCLFIARLDRRNLDRARVRWKSFYTLYSLLCAGVLFSFRILQIHQGTHNASDSKGALISSLLLFMRNVIGLESIVAFIIMSIRSKAILRFLRNAAALEASMAVPTCHRAQRQYPLPYACNVFSFAAMSLYTFGHFGWSLITAYHYMTTTQIAQMLYAMAANALYMTSDYGNKATVRAACEVFVDYIRIQVDILEQKRDSRPAMREIEEVRANMAAVQALKEEINSALNPCILFFCLRAFSVVCIGGYMLVRLGLNHSVSVLILFYLLSTTFALIDLAFVSHAMEDEVAEAVVTYTVIFIQTGDVIINTFQPVTNTTDQQKYEVEWKYN</sequence>